<dbReference type="GO" id="GO:0004386">
    <property type="term" value="F:helicase activity"/>
    <property type="evidence" value="ECO:0007669"/>
    <property type="project" value="UniProtKB-KW"/>
</dbReference>
<dbReference type="GO" id="GO:0005524">
    <property type="term" value="F:ATP binding"/>
    <property type="evidence" value="ECO:0007669"/>
    <property type="project" value="InterPro"/>
</dbReference>
<dbReference type="InterPro" id="IPR001650">
    <property type="entry name" value="Helicase_C-like"/>
</dbReference>
<dbReference type="CDD" id="cd18032">
    <property type="entry name" value="DEXHc_RE_I_III_res"/>
    <property type="match status" value="1"/>
</dbReference>
<accession>A0A2R7YRC9</accession>
<keyword evidence="3" id="KW-0547">Nucleotide-binding</keyword>
<feature type="domain" description="Helicase ATP-binding" evidence="2">
    <location>
        <begin position="120"/>
        <end position="285"/>
    </location>
</feature>
<dbReference type="EMBL" id="PYXZ01000014">
    <property type="protein sequence ID" value="PUA78960.1"/>
    <property type="molecule type" value="Genomic_DNA"/>
</dbReference>
<protein>
    <submittedName>
        <fullName evidence="3">DEAD/DEAH box helicase</fullName>
    </submittedName>
</protein>
<proteinExistence type="predicted"/>
<comment type="caution">
    <text evidence="3">The sequence shown here is derived from an EMBL/GenBank/DDBJ whole genome shotgun (WGS) entry which is preliminary data.</text>
</comment>
<dbReference type="SUPFAM" id="SSF52540">
    <property type="entry name" value="P-loop containing nucleoside triphosphate hydrolases"/>
    <property type="match status" value="1"/>
</dbReference>
<dbReference type="InterPro" id="IPR006935">
    <property type="entry name" value="Helicase/UvrB_N"/>
</dbReference>
<dbReference type="Pfam" id="PF04851">
    <property type="entry name" value="ResIII"/>
    <property type="match status" value="1"/>
</dbReference>
<keyword evidence="3" id="KW-0378">Hydrolase</keyword>
<dbReference type="InterPro" id="IPR014001">
    <property type="entry name" value="Helicase_ATP-bd"/>
</dbReference>
<gene>
    <name evidence="3" type="ORF">C7S10_21700</name>
</gene>
<dbReference type="SMART" id="SM00487">
    <property type="entry name" value="DEXDc"/>
    <property type="match status" value="1"/>
</dbReference>
<dbReference type="GO" id="GO:0016787">
    <property type="term" value="F:hydrolase activity"/>
    <property type="evidence" value="ECO:0007669"/>
    <property type="project" value="InterPro"/>
</dbReference>
<keyword evidence="3" id="KW-0347">Helicase</keyword>
<dbReference type="NCBIfam" id="NF046051">
    <property type="entry name" value="restrict_EcoAI"/>
    <property type="match status" value="1"/>
</dbReference>
<evidence type="ECO:0000313" key="3">
    <source>
        <dbReference type="EMBL" id="PUA78960.1"/>
    </source>
</evidence>
<keyword evidence="4" id="KW-1185">Reference proteome</keyword>
<name>A0A2R7YRC9_9ACTN</name>
<dbReference type="GO" id="GO:0006304">
    <property type="term" value="P:DNA modification"/>
    <property type="evidence" value="ECO:0007669"/>
    <property type="project" value="InterPro"/>
</dbReference>
<dbReference type="InterPro" id="IPR050742">
    <property type="entry name" value="Helicase_Restrict-Modif_Enz"/>
</dbReference>
<dbReference type="GO" id="GO:0005829">
    <property type="term" value="C:cytosol"/>
    <property type="evidence" value="ECO:0007669"/>
    <property type="project" value="TreeGrafter"/>
</dbReference>
<organism evidence="3 4">
    <name type="scientific">Nocardioides currus</name>
    <dbReference type="NCBI Taxonomy" id="2133958"/>
    <lineage>
        <taxon>Bacteria</taxon>
        <taxon>Bacillati</taxon>
        <taxon>Actinomycetota</taxon>
        <taxon>Actinomycetes</taxon>
        <taxon>Propionibacteriales</taxon>
        <taxon>Nocardioidaceae</taxon>
        <taxon>Nocardioides</taxon>
    </lineage>
</organism>
<dbReference type="OrthoDB" id="9776021at2"/>
<dbReference type="InterPro" id="IPR013670">
    <property type="entry name" value="EcoEI_R_C_dom"/>
</dbReference>
<keyword evidence="3" id="KW-0067">ATP-binding</keyword>
<evidence type="ECO:0000256" key="1">
    <source>
        <dbReference type="SAM" id="MobiDB-lite"/>
    </source>
</evidence>
<evidence type="ECO:0000313" key="4">
    <source>
        <dbReference type="Proteomes" id="UP000244867"/>
    </source>
</evidence>
<dbReference type="AlphaFoldDB" id="A0A2R7YRC9"/>
<dbReference type="InterPro" id="IPR027417">
    <property type="entry name" value="P-loop_NTPase"/>
</dbReference>
<feature type="region of interest" description="Disordered" evidence="1">
    <location>
        <begin position="510"/>
        <end position="546"/>
    </location>
</feature>
<sequence>MLEIVPGLPIGVVEAKREYSSPGQGLQQAIEYAVALDLPTAIASDGHSIIERDLSTGTERHLDAFPTPPELWDRYARHHQLDEEARSALSQPLSQTLTNADGSIRQLRYYQVVAINRVLRAILAGEPRVLLLMATGSGKTLTALQLCWKLLSYWRAVDAEQPRRILYVADRDALIKSPLNGYFRPVFGEGATRIQGHAVMGREIYFATYQSLKNSHDAESTFEGYPPDFFDVVIVDECHRGSVPGSSWRAVLDRFTSAVHLGLTATPRREDNVDTYDYFGEPVFEYSLRQGIEDGYLAPYTVRRVVLTPDAEGWRPDPGEVDTFGRDIPDGLYTTRDFERLVSLLRRTDAAARHLTQVFQDRPGRAVVFCVDSEHAEQMRMALVAHNRAAVEADPFWVVRIVSAEGETGRRQLDRFCDPESSSPVVATTSRMLSTGIDIQDLKYVVLFRPIGSMVEFKQIVGRGSRLYPDNDKYSFEIVDYVGASVLFSDPGFDGEPVRIRTERIDESGEVVESGAGDVAPSMPSLGEPEPDFDRTQSEGELDQPPARKYYVDGTEVTVTAEAYYVADTSTGALRLVEYADYLAGQVRVLCPTIDDLRARWADPQLRAVLEEGLASRGVSIEEMSRRLELAPETDAFDVLAYAAWNIPQRTRAERARLVREDHANDLEALVPTAREIISALLDRYEEYGVEEMTHVYAFQVPPLSNFGSPVEAARHFGGVEGWRQAISELQGWLYSA</sequence>
<reference evidence="3 4" key="1">
    <citation type="submission" date="2018-03" db="EMBL/GenBank/DDBJ databases">
        <authorList>
            <person name="Keele B.F."/>
        </authorList>
    </citation>
    <scope>NUCLEOTIDE SEQUENCE [LARGE SCALE GENOMIC DNA]</scope>
    <source>
        <strain evidence="3 4">IB-3</strain>
    </source>
</reference>
<dbReference type="PANTHER" id="PTHR47396:SF1">
    <property type="entry name" value="ATP-DEPENDENT HELICASE IRC3-RELATED"/>
    <property type="match status" value="1"/>
</dbReference>
<dbReference type="GO" id="GO:0003677">
    <property type="term" value="F:DNA binding"/>
    <property type="evidence" value="ECO:0007669"/>
    <property type="project" value="InterPro"/>
</dbReference>
<dbReference type="Pfam" id="PF08463">
    <property type="entry name" value="EcoEI_R_C"/>
    <property type="match status" value="1"/>
</dbReference>
<dbReference type="Proteomes" id="UP000244867">
    <property type="component" value="Unassembled WGS sequence"/>
</dbReference>
<dbReference type="Gene3D" id="3.40.50.300">
    <property type="entry name" value="P-loop containing nucleotide triphosphate hydrolases"/>
    <property type="match status" value="2"/>
</dbReference>
<evidence type="ECO:0000259" key="2">
    <source>
        <dbReference type="PROSITE" id="PS51192"/>
    </source>
</evidence>
<dbReference type="PROSITE" id="PS51192">
    <property type="entry name" value="HELICASE_ATP_BIND_1"/>
    <property type="match status" value="1"/>
</dbReference>
<dbReference type="Gene3D" id="3.90.1570.30">
    <property type="match status" value="1"/>
</dbReference>
<dbReference type="PANTHER" id="PTHR47396">
    <property type="entry name" value="TYPE I RESTRICTION ENZYME ECOKI R PROTEIN"/>
    <property type="match status" value="1"/>
</dbReference>
<dbReference type="Pfam" id="PF00271">
    <property type="entry name" value="Helicase_C"/>
    <property type="match status" value="1"/>
</dbReference>